<keyword evidence="1" id="KW-0862">Zinc</keyword>
<proteinExistence type="predicted"/>
<feature type="region of interest" description="Disordered" evidence="2">
    <location>
        <begin position="109"/>
        <end position="141"/>
    </location>
</feature>
<dbReference type="PROSITE" id="PS50158">
    <property type="entry name" value="ZF_CCHC"/>
    <property type="match status" value="1"/>
</dbReference>
<dbReference type="GO" id="GO:0003676">
    <property type="term" value="F:nucleic acid binding"/>
    <property type="evidence" value="ECO:0007669"/>
    <property type="project" value="InterPro"/>
</dbReference>
<name>A0A1S4B2F0_TOBAC</name>
<evidence type="ECO:0000259" key="3">
    <source>
        <dbReference type="PROSITE" id="PS50158"/>
    </source>
</evidence>
<organism evidence="4">
    <name type="scientific">Nicotiana tabacum</name>
    <name type="common">Common tobacco</name>
    <dbReference type="NCBI Taxonomy" id="4097"/>
    <lineage>
        <taxon>Eukaryota</taxon>
        <taxon>Viridiplantae</taxon>
        <taxon>Streptophyta</taxon>
        <taxon>Embryophyta</taxon>
        <taxon>Tracheophyta</taxon>
        <taxon>Spermatophyta</taxon>
        <taxon>Magnoliopsida</taxon>
        <taxon>eudicotyledons</taxon>
        <taxon>Gunneridae</taxon>
        <taxon>Pentapetalae</taxon>
        <taxon>asterids</taxon>
        <taxon>lamiids</taxon>
        <taxon>Solanales</taxon>
        <taxon>Solanaceae</taxon>
        <taxon>Nicotianoideae</taxon>
        <taxon>Nicotianeae</taxon>
        <taxon>Nicotiana</taxon>
    </lineage>
</organism>
<evidence type="ECO:0000313" key="4">
    <source>
        <dbReference type="RefSeq" id="XP_016483107.1"/>
    </source>
</evidence>
<gene>
    <name evidence="4" type="primary">LOC107803834</name>
</gene>
<protein>
    <recommendedName>
        <fullName evidence="3">CCHC-type domain-containing protein</fullName>
    </recommendedName>
</protein>
<dbReference type="PaxDb" id="4097-A0A1S4B2F0"/>
<keyword evidence="1" id="KW-0863">Zinc-finger</keyword>
<dbReference type="GO" id="GO:0008270">
    <property type="term" value="F:zinc ion binding"/>
    <property type="evidence" value="ECO:0007669"/>
    <property type="project" value="UniProtKB-KW"/>
</dbReference>
<dbReference type="SUPFAM" id="SSF57756">
    <property type="entry name" value="Retrovirus zinc finger-like domains"/>
    <property type="match status" value="1"/>
</dbReference>
<dbReference type="KEGG" id="nta:107803834"/>
<reference evidence="4" key="1">
    <citation type="submission" date="2025-08" db="UniProtKB">
        <authorList>
            <consortium name="RefSeq"/>
        </authorList>
    </citation>
    <scope>IDENTIFICATION</scope>
</reference>
<keyword evidence="1" id="KW-0479">Metal-binding</keyword>
<evidence type="ECO:0000256" key="2">
    <source>
        <dbReference type="SAM" id="MobiDB-lite"/>
    </source>
</evidence>
<evidence type="ECO:0000256" key="1">
    <source>
        <dbReference type="PROSITE-ProRule" id="PRU00047"/>
    </source>
</evidence>
<accession>A0A1S4B2F0</accession>
<dbReference type="RefSeq" id="XP_016483107.1">
    <property type="nucleotide sequence ID" value="XM_016627621.1"/>
</dbReference>
<sequence length="141" mass="15200">MVHTLEREEREAKRSRGPGNSSGVPFGGQSYHSKGRPYRPAYMAHPAHRGASAGHGLYSARPISFGSYSGSRGPPQNVPPFFVMDCYECGELGHVRKYCPCLSRGPVLQRSQATTHAPAATPPTQPDRGEAQAARGLPRGE</sequence>
<feature type="region of interest" description="Disordered" evidence="2">
    <location>
        <begin position="1"/>
        <end position="55"/>
    </location>
</feature>
<feature type="non-terminal residue" evidence="4">
    <location>
        <position position="141"/>
    </location>
</feature>
<feature type="domain" description="CCHC-type" evidence="3">
    <location>
        <begin position="86"/>
        <end position="100"/>
    </location>
</feature>
<dbReference type="InterPro" id="IPR001878">
    <property type="entry name" value="Znf_CCHC"/>
</dbReference>
<dbReference type="InterPro" id="IPR036875">
    <property type="entry name" value="Znf_CCHC_sf"/>
</dbReference>
<dbReference type="AlphaFoldDB" id="A0A1S4B2F0"/>
<feature type="compositionally biased region" description="Basic and acidic residues" evidence="2">
    <location>
        <begin position="1"/>
        <end position="14"/>
    </location>
</feature>
<dbReference type="OrthoDB" id="1242851at2759"/>